<proteinExistence type="predicted"/>
<feature type="domain" description="Transglutaminase-like" evidence="1">
    <location>
        <begin position="85"/>
        <end position="151"/>
    </location>
</feature>
<dbReference type="AlphaFoldDB" id="A0A7G8PSE3"/>
<protein>
    <recommendedName>
        <fullName evidence="1">Transglutaminase-like domain-containing protein</fullName>
    </recommendedName>
</protein>
<sequence>MVFIGFSAMAQTSRANTSRKQVISEKTTTGALARAITKNSKSDAEKVQAIFYWIATNISYDHELQNSRSLQQEIYRSEENVIKNVLQRKKALCGGYAFLFKELCERVGISSEVIHGYSKKYSGKVAKDPKVDHSWNAVKLNGKWQLLDVNWAVSQKLNSGINTYWYLTRPEHFIYTHYPEDPRWTLLKHPPSRSEFLGASK</sequence>
<dbReference type="PANTHER" id="PTHR46333:SF2">
    <property type="entry name" value="CYTOKINESIS PROTEIN 3"/>
    <property type="match status" value="1"/>
</dbReference>
<dbReference type="SMART" id="SM00460">
    <property type="entry name" value="TGc"/>
    <property type="match status" value="1"/>
</dbReference>
<dbReference type="InterPro" id="IPR038765">
    <property type="entry name" value="Papain-like_cys_pep_sf"/>
</dbReference>
<gene>
    <name evidence="2" type="ORF">ALE3EI_0682</name>
</gene>
<reference evidence="2 3" key="1">
    <citation type="submission" date="2020-04" db="EMBL/GenBank/DDBJ databases">
        <title>Genome sequence of Altibacter aquimarinus strain ALE3EI.</title>
        <authorList>
            <person name="Oh H.-M."/>
            <person name="Jang D."/>
        </authorList>
    </citation>
    <scope>NUCLEOTIDE SEQUENCE [LARGE SCALE GENOMIC DNA]</scope>
    <source>
        <strain evidence="2 3">ALE3EI</strain>
    </source>
</reference>
<name>A0A7G8PSE3_9FLAO</name>
<dbReference type="InterPro" id="IPR002931">
    <property type="entry name" value="Transglutaminase-like"/>
</dbReference>
<dbReference type="GO" id="GO:0005737">
    <property type="term" value="C:cytoplasm"/>
    <property type="evidence" value="ECO:0007669"/>
    <property type="project" value="TreeGrafter"/>
</dbReference>
<dbReference type="Pfam" id="PF01841">
    <property type="entry name" value="Transglut_core"/>
    <property type="match status" value="1"/>
</dbReference>
<dbReference type="SUPFAM" id="SSF54001">
    <property type="entry name" value="Cysteine proteinases"/>
    <property type="match status" value="1"/>
</dbReference>
<dbReference type="EMBL" id="CP052909">
    <property type="protein sequence ID" value="QNJ97259.1"/>
    <property type="molecule type" value="Genomic_DNA"/>
</dbReference>
<dbReference type="Gene3D" id="3.10.620.30">
    <property type="match status" value="1"/>
</dbReference>
<dbReference type="Proteomes" id="UP000515514">
    <property type="component" value="Chromosome"/>
</dbReference>
<evidence type="ECO:0000313" key="3">
    <source>
        <dbReference type="Proteomes" id="UP000515514"/>
    </source>
</evidence>
<dbReference type="PANTHER" id="PTHR46333">
    <property type="entry name" value="CYTOKINESIS PROTEIN 3"/>
    <property type="match status" value="1"/>
</dbReference>
<evidence type="ECO:0000259" key="1">
    <source>
        <dbReference type="SMART" id="SM00460"/>
    </source>
</evidence>
<evidence type="ECO:0000313" key="2">
    <source>
        <dbReference type="EMBL" id="QNJ97259.1"/>
    </source>
</evidence>
<organism evidence="2 3">
    <name type="scientific">Constantimarinum furrinae</name>
    <dbReference type="NCBI Taxonomy" id="2562285"/>
    <lineage>
        <taxon>Bacteria</taxon>
        <taxon>Pseudomonadati</taxon>
        <taxon>Bacteroidota</taxon>
        <taxon>Flavobacteriia</taxon>
        <taxon>Flavobacteriales</taxon>
        <taxon>Flavobacteriaceae</taxon>
        <taxon>Altibacter/Constantimarinum group</taxon>
        <taxon>Constantimarinum</taxon>
    </lineage>
</organism>
<keyword evidence="3" id="KW-1185">Reference proteome</keyword>
<accession>A0A7G8PSE3</accession>
<dbReference type="InterPro" id="IPR052557">
    <property type="entry name" value="CAP/Cytokinesis_protein"/>
</dbReference>
<dbReference type="KEGG" id="alti:ALE3EI_0682"/>